<dbReference type="GO" id="GO:0051607">
    <property type="term" value="P:defense response to virus"/>
    <property type="evidence" value="ECO:0007669"/>
    <property type="project" value="TreeGrafter"/>
</dbReference>
<dbReference type="InterPro" id="IPR027417">
    <property type="entry name" value="P-loop_NTPase"/>
</dbReference>
<keyword evidence="2" id="KW-0347">Helicase</keyword>
<comment type="caution">
    <text evidence="3">The sequence shown here is derived from an EMBL/GenBank/DDBJ whole genome shotgun (WGS) entry which is preliminary data.</text>
</comment>
<dbReference type="Gene3D" id="3.40.50.300">
    <property type="entry name" value="P-loop containing nucleotide triphosphate hydrolases"/>
    <property type="match status" value="1"/>
</dbReference>
<protein>
    <submittedName>
        <fullName evidence="3">DDX60L isoform 14</fullName>
    </submittedName>
</protein>
<dbReference type="InterPro" id="IPR052431">
    <property type="entry name" value="SKI2_subfamily_helicases"/>
</dbReference>
<evidence type="ECO:0000256" key="2">
    <source>
        <dbReference type="ARBA" id="ARBA00022806"/>
    </source>
</evidence>
<dbReference type="GO" id="GO:0004386">
    <property type="term" value="F:helicase activity"/>
    <property type="evidence" value="ECO:0007669"/>
    <property type="project" value="UniProtKB-KW"/>
</dbReference>
<dbReference type="PANTHER" id="PTHR44533">
    <property type="entry name" value="DEAD/H RNA HELICASE, PUTATIVE-RELATED"/>
    <property type="match status" value="1"/>
</dbReference>
<evidence type="ECO:0000313" key="3">
    <source>
        <dbReference type="EMBL" id="PNJ63071.1"/>
    </source>
</evidence>
<name>A0A2J8VZX1_PONAB</name>
<dbReference type="GO" id="GO:0003727">
    <property type="term" value="F:single-stranded RNA binding"/>
    <property type="evidence" value="ECO:0007669"/>
    <property type="project" value="TreeGrafter"/>
</dbReference>
<dbReference type="AlphaFoldDB" id="A0A2J8VZX1"/>
<gene>
    <name evidence="3" type="ORF">CR201_G0014155</name>
</gene>
<organism evidence="3">
    <name type="scientific">Pongo abelii</name>
    <name type="common">Sumatran orangutan</name>
    <name type="synonym">Pongo pygmaeus abelii</name>
    <dbReference type="NCBI Taxonomy" id="9601"/>
    <lineage>
        <taxon>Eukaryota</taxon>
        <taxon>Metazoa</taxon>
        <taxon>Chordata</taxon>
        <taxon>Craniata</taxon>
        <taxon>Vertebrata</taxon>
        <taxon>Euteleostomi</taxon>
        <taxon>Mammalia</taxon>
        <taxon>Eutheria</taxon>
        <taxon>Euarchontoglires</taxon>
        <taxon>Primates</taxon>
        <taxon>Haplorrhini</taxon>
        <taxon>Catarrhini</taxon>
        <taxon>Hominidae</taxon>
        <taxon>Pongo</taxon>
    </lineage>
</organism>
<keyword evidence="2" id="KW-0547">Nucleotide-binding</keyword>
<evidence type="ECO:0000256" key="1">
    <source>
        <dbReference type="ARBA" id="ARBA00022801"/>
    </source>
</evidence>
<dbReference type="GO" id="GO:0003725">
    <property type="term" value="F:double-stranded RNA binding"/>
    <property type="evidence" value="ECO:0007669"/>
    <property type="project" value="TreeGrafter"/>
</dbReference>
<dbReference type="SUPFAM" id="SSF52540">
    <property type="entry name" value="P-loop containing nucleoside triphosphate hydrolases"/>
    <property type="match status" value="1"/>
</dbReference>
<dbReference type="GO" id="GO:0005737">
    <property type="term" value="C:cytoplasm"/>
    <property type="evidence" value="ECO:0007669"/>
    <property type="project" value="TreeGrafter"/>
</dbReference>
<feature type="non-terminal residue" evidence="3">
    <location>
        <position position="1"/>
    </location>
</feature>
<accession>A0A2J8VZX1</accession>
<sequence length="194" mass="22538">FQNGDVGKRAGSVCTFLEKTETKSHPHTECHSYVFAIDEVLEKVRKTQKRINKKNPKKAEKLRRKQMYIAEYINFLENLKILEISEDRTYADFKALHAEITRNKGSTLDRVLKRVRLTRHGKELEALAQRGIGYHHSGMYFKEKEFVEILFVKGLIRVVTATETFALGIHMPCKSVVFAQDSVYLDALNYRQIM</sequence>
<dbReference type="GO" id="GO:0016787">
    <property type="term" value="F:hydrolase activity"/>
    <property type="evidence" value="ECO:0007669"/>
    <property type="project" value="UniProtKB-KW"/>
</dbReference>
<proteinExistence type="predicted"/>
<dbReference type="EMBL" id="NDHI03003405">
    <property type="protein sequence ID" value="PNJ63071.1"/>
    <property type="molecule type" value="Genomic_DNA"/>
</dbReference>
<keyword evidence="1" id="KW-0378">Hydrolase</keyword>
<keyword evidence="2" id="KW-0067">ATP-binding</keyword>
<reference evidence="3" key="1">
    <citation type="submission" date="2017-12" db="EMBL/GenBank/DDBJ databases">
        <title>High-resolution comparative analysis of great ape genomes.</title>
        <authorList>
            <person name="Pollen A."/>
            <person name="Hastie A."/>
            <person name="Hormozdiari F."/>
            <person name="Dougherty M."/>
            <person name="Liu R."/>
            <person name="Chaisson M."/>
            <person name="Hoppe E."/>
            <person name="Hill C."/>
            <person name="Pang A."/>
            <person name="Hillier L."/>
            <person name="Baker C."/>
            <person name="Armstrong J."/>
            <person name="Shendure J."/>
            <person name="Paten B."/>
            <person name="Wilson R."/>
            <person name="Chao H."/>
            <person name="Schneider V."/>
            <person name="Ventura M."/>
            <person name="Kronenberg Z."/>
            <person name="Murali S."/>
            <person name="Gordon D."/>
            <person name="Cantsilieris S."/>
            <person name="Munson K."/>
            <person name="Nelson B."/>
            <person name="Raja A."/>
            <person name="Underwood J."/>
            <person name="Diekhans M."/>
            <person name="Fiddes I."/>
            <person name="Haussler D."/>
            <person name="Eichler E."/>
        </authorList>
    </citation>
    <scope>NUCLEOTIDE SEQUENCE [LARGE SCALE GENOMIC DNA]</scope>
    <source>
        <strain evidence="3">Susie</strain>
    </source>
</reference>
<dbReference type="PANTHER" id="PTHR44533:SF1">
    <property type="entry name" value="ATP-DEPENDENT RNA HELICASE DDX60-LIKE-RELATED"/>
    <property type="match status" value="1"/>
</dbReference>